<keyword evidence="1" id="KW-1133">Transmembrane helix</keyword>
<dbReference type="AlphaFoldDB" id="A0A0R0AEE2"/>
<accession>A0A0R0AEE2</accession>
<name>A0A0R0AEE2_9GAMM</name>
<proteinExistence type="predicted"/>
<feature type="transmembrane region" description="Helical" evidence="1">
    <location>
        <begin position="80"/>
        <end position="99"/>
    </location>
</feature>
<organism evidence="2 3">
    <name type="scientific">Stenotrophomonas panacihumi</name>
    <dbReference type="NCBI Taxonomy" id="676599"/>
    <lineage>
        <taxon>Bacteria</taxon>
        <taxon>Pseudomonadati</taxon>
        <taxon>Pseudomonadota</taxon>
        <taxon>Gammaproteobacteria</taxon>
        <taxon>Lysobacterales</taxon>
        <taxon>Lysobacteraceae</taxon>
        <taxon>Stenotrophomonas</taxon>
    </lineage>
</organism>
<evidence type="ECO:0000313" key="3">
    <source>
        <dbReference type="Proteomes" id="UP000051802"/>
    </source>
</evidence>
<evidence type="ECO:0008006" key="4">
    <source>
        <dbReference type="Google" id="ProtNLM"/>
    </source>
</evidence>
<feature type="transmembrane region" description="Helical" evidence="1">
    <location>
        <begin position="48"/>
        <end position="73"/>
    </location>
</feature>
<dbReference type="RefSeq" id="WP_057646560.1">
    <property type="nucleotide sequence ID" value="NZ_LLXU01000076.1"/>
</dbReference>
<sequence length="119" mass="12871">MQRLYSMFPDRGPGLGLLLLRVDAALVMLLDPQGGWLAGVGPWPMRVAWGAAVLLACGWLTPLALVLGLLVTIARLPEPAGWAVLLLLLSVLLLGPGAYSLDAHLYGRRVLRRPPREDD</sequence>
<keyword evidence="1" id="KW-0812">Transmembrane</keyword>
<reference evidence="2 3" key="1">
    <citation type="submission" date="2015-10" db="EMBL/GenBank/DDBJ databases">
        <title>Genome sequencing and analysis of members of genus Stenotrophomonas.</title>
        <authorList>
            <person name="Patil P.P."/>
            <person name="Midha S."/>
            <person name="Patil P.B."/>
        </authorList>
    </citation>
    <scope>NUCLEOTIDE SEQUENCE [LARGE SCALE GENOMIC DNA]</scope>
    <source>
        <strain evidence="2 3">JCM 16536</strain>
    </source>
</reference>
<comment type="caution">
    <text evidence="2">The sequence shown here is derived from an EMBL/GenBank/DDBJ whole genome shotgun (WGS) entry which is preliminary data.</text>
</comment>
<keyword evidence="3" id="KW-1185">Reference proteome</keyword>
<gene>
    <name evidence="2" type="ORF">ARC20_00935</name>
</gene>
<evidence type="ECO:0000313" key="2">
    <source>
        <dbReference type="EMBL" id="KRG43324.1"/>
    </source>
</evidence>
<dbReference type="EMBL" id="LLXU01000076">
    <property type="protein sequence ID" value="KRG43324.1"/>
    <property type="molecule type" value="Genomic_DNA"/>
</dbReference>
<protein>
    <recommendedName>
        <fullName evidence="4">Transmembrane protein</fullName>
    </recommendedName>
</protein>
<keyword evidence="1" id="KW-0472">Membrane</keyword>
<evidence type="ECO:0000256" key="1">
    <source>
        <dbReference type="SAM" id="Phobius"/>
    </source>
</evidence>
<dbReference type="Proteomes" id="UP000051802">
    <property type="component" value="Unassembled WGS sequence"/>
</dbReference>